<dbReference type="RefSeq" id="XP_013267672.1">
    <property type="nucleotide sequence ID" value="XM_013412218.1"/>
</dbReference>
<evidence type="ECO:0000256" key="7">
    <source>
        <dbReference type="ARBA" id="ARBA00023242"/>
    </source>
</evidence>
<dbReference type="Pfam" id="PF04082">
    <property type="entry name" value="Fungal_trans"/>
    <property type="match status" value="1"/>
</dbReference>
<feature type="transmembrane region" description="Helical" evidence="8">
    <location>
        <begin position="430"/>
        <end position="448"/>
    </location>
</feature>
<dbReference type="PANTHER" id="PTHR47782:SF12">
    <property type="entry name" value="ZN(II)2CYS6 TRANSCRIPTION FACTOR (EUROFUNG)"/>
    <property type="match status" value="1"/>
</dbReference>
<keyword evidence="8" id="KW-0812">Transmembrane</keyword>
<keyword evidence="2" id="KW-0479">Metal-binding</keyword>
<dbReference type="GO" id="GO:0043565">
    <property type="term" value="F:sequence-specific DNA binding"/>
    <property type="evidence" value="ECO:0007669"/>
    <property type="project" value="TreeGrafter"/>
</dbReference>
<dbReference type="EMBL" id="KN847483">
    <property type="protein sequence ID" value="KIX00536.1"/>
    <property type="molecule type" value="Genomic_DNA"/>
</dbReference>
<feature type="domain" description="Xylanolytic transcriptional activator regulatory" evidence="9">
    <location>
        <begin position="212"/>
        <end position="284"/>
    </location>
</feature>
<keyword evidence="3" id="KW-0862">Zinc</keyword>
<evidence type="ECO:0000256" key="8">
    <source>
        <dbReference type="SAM" id="Phobius"/>
    </source>
</evidence>
<dbReference type="AlphaFoldDB" id="A0A0D2IB83"/>
<accession>A0A0D2IB83</accession>
<proteinExistence type="predicted"/>
<name>A0A0D2IB83_9EURO</name>
<keyword evidence="8" id="KW-0472">Membrane</keyword>
<evidence type="ECO:0000313" key="11">
    <source>
        <dbReference type="Proteomes" id="UP000053617"/>
    </source>
</evidence>
<dbReference type="HOGENOM" id="CLU_019941_0_0_1"/>
<evidence type="ECO:0000256" key="3">
    <source>
        <dbReference type="ARBA" id="ARBA00022833"/>
    </source>
</evidence>
<dbReference type="OrthoDB" id="25921at2759"/>
<dbReference type="GO" id="GO:0006351">
    <property type="term" value="P:DNA-templated transcription"/>
    <property type="evidence" value="ECO:0007669"/>
    <property type="project" value="InterPro"/>
</dbReference>
<dbReference type="CDD" id="cd12148">
    <property type="entry name" value="fungal_TF_MHR"/>
    <property type="match status" value="1"/>
</dbReference>
<evidence type="ECO:0000256" key="4">
    <source>
        <dbReference type="ARBA" id="ARBA00023015"/>
    </source>
</evidence>
<evidence type="ECO:0000256" key="5">
    <source>
        <dbReference type="ARBA" id="ARBA00023125"/>
    </source>
</evidence>
<keyword evidence="11" id="KW-1185">Reference proteome</keyword>
<gene>
    <name evidence="10" type="ORF">Z518_10676</name>
</gene>
<comment type="subcellular location">
    <subcellularLocation>
        <location evidence="1">Nucleus</location>
    </subcellularLocation>
</comment>
<protein>
    <recommendedName>
        <fullName evidence="9">Xylanolytic transcriptional activator regulatory domain-containing protein</fullName>
    </recommendedName>
</protein>
<keyword evidence="6" id="KW-0804">Transcription</keyword>
<dbReference type="GO" id="GO:0045944">
    <property type="term" value="P:positive regulation of transcription by RNA polymerase II"/>
    <property type="evidence" value="ECO:0007669"/>
    <property type="project" value="TreeGrafter"/>
</dbReference>
<evidence type="ECO:0000256" key="6">
    <source>
        <dbReference type="ARBA" id="ARBA00023163"/>
    </source>
</evidence>
<organism evidence="10 11">
    <name type="scientific">Rhinocladiella mackenziei CBS 650.93</name>
    <dbReference type="NCBI Taxonomy" id="1442369"/>
    <lineage>
        <taxon>Eukaryota</taxon>
        <taxon>Fungi</taxon>
        <taxon>Dikarya</taxon>
        <taxon>Ascomycota</taxon>
        <taxon>Pezizomycotina</taxon>
        <taxon>Eurotiomycetes</taxon>
        <taxon>Chaetothyriomycetidae</taxon>
        <taxon>Chaetothyriales</taxon>
        <taxon>Herpotrichiellaceae</taxon>
        <taxon>Rhinocladiella</taxon>
    </lineage>
</organism>
<evidence type="ECO:0000259" key="9">
    <source>
        <dbReference type="SMART" id="SM00906"/>
    </source>
</evidence>
<dbReference type="SMART" id="SM00906">
    <property type="entry name" value="Fungal_trans"/>
    <property type="match status" value="1"/>
</dbReference>
<sequence length="524" mass="59321">MGIEQIDGPEPARNIKIPKGFRESGFHFPVTTPQGPTLRYFGASSAFSLAVFIVAKVRNDPRFSLPKIGSHITTDMEPADFHGSCNCTITKSMVERSVELYMRSIHILYPCLDEQAIGLDLEAYWDIQSNDIDPGTLKGQQAHQFFRIKIIAAIASASRSRHNASRIACDHGCYVEALKCIAEVTSEVSADSLRALMLLIIYCLFRPRKGDIWRLLDYACRLCLELGYHTESGSDVSVVNREQQKNIFWSLYTLEKIVSQLFGRPSEFPDAIVTAECPNSNILGVGEETPVGVESHFVIEHYRLVSLRSKLFNQLYLFDGAANRDMSWYQTRLTTLDTWYTKTKEVIAPAGVGQLTCTVAFHATILFLFQPLMMEALNSVRDGSFQPGHIEYIPSEIFLSAGRLIEVYEEILRAPRDSVLGTYPMTFMSAHYIFLASMTITAYFLFYLDGRIPFQTMIVNPDYLQETARINLESLCQISNSCLILLTFCAEKWPGLVGMRDIYRQLSDQILKHVLVKYYAQNCQ</sequence>
<evidence type="ECO:0000256" key="1">
    <source>
        <dbReference type="ARBA" id="ARBA00004123"/>
    </source>
</evidence>
<evidence type="ECO:0000313" key="10">
    <source>
        <dbReference type="EMBL" id="KIX00536.1"/>
    </source>
</evidence>
<dbReference type="GO" id="GO:0008270">
    <property type="term" value="F:zinc ion binding"/>
    <property type="evidence" value="ECO:0007669"/>
    <property type="project" value="InterPro"/>
</dbReference>
<keyword evidence="7" id="KW-0539">Nucleus</keyword>
<keyword evidence="4" id="KW-0805">Transcription regulation</keyword>
<dbReference type="InterPro" id="IPR007219">
    <property type="entry name" value="XnlR_reg_dom"/>
</dbReference>
<reference evidence="10 11" key="1">
    <citation type="submission" date="2015-01" db="EMBL/GenBank/DDBJ databases">
        <title>The Genome Sequence of Rhinocladiella mackenzie CBS 650.93.</title>
        <authorList>
            <consortium name="The Broad Institute Genomics Platform"/>
            <person name="Cuomo C."/>
            <person name="de Hoog S."/>
            <person name="Gorbushina A."/>
            <person name="Stielow B."/>
            <person name="Teixiera M."/>
            <person name="Abouelleil A."/>
            <person name="Chapman S.B."/>
            <person name="Priest M."/>
            <person name="Young S.K."/>
            <person name="Wortman J."/>
            <person name="Nusbaum C."/>
            <person name="Birren B."/>
        </authorList>
    </citation>
    <scope>NUCLEOTIDE SEQUENCE [LARGE SCALE GENOMIC DNA]</scope>
    <source>
        <strain evidence="10 11">CBS 650.93</strain>
    </source>
</reference>
<dbReference type="PANTHER" id="PTHR47782">
    <property type="entry name" value="ZN(II)2CYS6 TRANSCRIPTION FACTOR (EUROFUNG)-RELATED"/>
    <property type="match status" value="1"/>
</dbReference>
<dbReference type="STRING" id="1442369.A0A0D2IB83"/>
<dbReference type="GO" id="GO:0005634">
    <property type="term" value="C:nucleus"/>
    <property type="evidence" value="ECO:0007669"/>
    <property type="project" value="UniProtKB-SubCell"/>
</dbReference>
<dbReference type="GeneID" id="25298747"/>
<keyword evidence="5" id="KW-0238">DNA-binding</keyword>
<dbReference type="VEuPathDB" id="FungiDB:Z518_10676"/>
<dbReference type="Proteomes" id="UP000053617">
    <property type="component" value="Unassembled WGS sequence"/>
</dbReference>
<keyword evidence="8" id="KW-1133">Transmembrane helix</keyword>
<dbReference type="InterPro" id="IPR052202">
    <property type="entry name" value="Yeast_MetPath_Reg"/>
</dbReference>
<evidence type="ECO:0000256" key="2">
    <source>
        <dbReference type="ARBA" id="ARBA00022723"/>
    </source>
</evidence>
<dbReference type="GO" id="GO:0000981">
    <property type="term" value="F:DNA-binding transcription factor activity, RNA polymerase II-specific"/>
    <property type="evidence" value="ECO:0007669"/>
    <property type="project" value="TreeGrafter"/>
</dbReference>